<dbReference type="AlphaFoldDB" id="A0A2T4AFK1"/>
<dbReference type="EMBL" id="KZ679679">
    <property type="protein sequence ID" value="PTB55698.1"/>
    <property type="molecule type" value="Genomic_DNA"/>
</dbReference>
<dbReference type="RefSeq" id="XP_024775375.1">
    <property type="nucleotide sequence ID" value="XM_024920785.1"/>
</dbReference>
<dbReference type="GeneID" id="36629354"/>
<keyword evidence="2" id="KW-1185">Reference proteome</keyword>
<gene>
    <name evidence="1" type="ORF">M431DRAFT_530229</name>
</gene>
<evidence type="ECO:0000313" key="2">
    <source>
        <dbReference type="Proteomes" id="UP000241690"/>
    </source>
</evidence>
<protein>
    <submittedName>
        <fullName evidence="1">Uncharacterized protein</fullName>
    </submittedName>
</protein>
<reference evidence="1 2" key="1">
    <citation type="submission" date="2016-07" db="EMBL/GenBank/DDBJ databases">
        <title>Multiple horizontal gene transfer events from other fungi enriched the ability of initially mycotrophic Trichoderma (Ascomycota) to feed on dead plant biomass.</title>
        <authorList>
            <consortium name="DOE Joint Genome Institute"/>
            <person name="Aerts A."/>
            <person name="Atanasova L."/>
            <person name="Chenthamara K."/>
            <person name="Zhang J."/>
            <person name="Grujic M."/>
            <person name="Henrissat B."/>
            <person name="Kuo A."/>
            <person name="Salamov A."/>
            <person name="Lipzen A."/>
            <person name="Labutti K."/>
            <person name="Barry K."/>
            <person name="Miao Y."/>
            <person name="Rahimi M.J."/>
            <person name="Shen Q."/>
            <person name="Grigoriev I.V."/>
            <person name="Kubicek C.P."/>
            <person name="Druzhinina I.S."/>
        </authorList>
    </citation>
    <scope>NUCLEOTIDE SEQUENCE [LARGE SCALE GENOMIC DNA]</scope>
    <source>
        <strain evidence="1 2">CBS 226.95</strain>
    </source>
</reference>
<accession>A0A2T4AFK1</accession>
<dbReference type="Proteomes" id="UP000241690">
    <property type="component" value="Unassembled WGS sequence"/>
</dbReference>
<organism evidence="1 2">
    <name type="scientific">Trichoderma harzianum CBS 226.95</name>
    <dbReference type="NCBI Taxonomy" id="983964"/>
    <lineage>
        <taxon>Eukaryota</taxon>
        <taxon>Fungi</taxon>
        <taxon>Dikarya</taxon>
        <taxon>Ascomycota</taxon>
        <taxon>Pezizomycotina</taxon>
        <taxon>Sordariomycetes</taxon>
        <taxon>Hypocreomycetidae</taxon>
        <taxon>Hypocreales</taxon>
        <taxon>Hypocreaceae</taxon>
        <taxon>Trichoderma</taxon>
    </lineage>
</organism>
<proteinExistence type="predicted"/>
<name>A0A2T4AFK1_TRIHA</name>
<sequence length="155" mass="17192">MLIWGYESGGGIAESTEDTMTFNCLHFENVEGGGSPVPSAVLGTYMYNTNRRGIIRDKGTCNMTQRSLKKLPEIIRGPAAKDRQGKLHVLVPQLYIGGLSSIHKIVPPSSCRRFRSIQLGDWTHQSESDRFSGQPRLMGNFGNGYSRAGVCDIWR</sequence>
<evidence type="ECO:0000313" key="1">
    <source>
        <dbReference type="EMBL" id="PTB55698.1"/>
    </source>
</evidence>